<reference evidence="1 2" key="1">
    <citation type="submission" date="2014-03" db="EMBL/GenBank/DDBJ databases">
        <title>Draft genome of the hookworm Oesophagostomum dentatum.</title>
        <authorList>
            <person name="Mitreva M."/>
        </authorList>
    </citation>
    <scope>NUCLEOTIDE SEQUENCE [LARGE SCALE GENOMIC DNA]</scope>
    <source>
        <strain evidence="1 2">OD-Hann</strain>
    </source>
</reference>
<evidence type="ECO:0000313" key="2">
    <source>
        <dbReference type="Proteomes" id="UP000053660"/>
    </source>
</evidence>
<name>A0A0B1S5K1_OESDE</name>
<keyword evidence="2" id="KW-1185">Reference proteome</keyword>
<gene>
    <name evidence="1" type="ORF">OESDEN_21863</name>
</gene>
<organism evidence="1 2">
    <name type="scientific">Oesophagostomum dentatum</name>
    <name type="common">Nodular worm</name>
    <dbReference type="NCBI Taxonomy" id="61180"/>
    <lineage>
        <taxon>Eukaryota</taxon>
        <taxon>Metazoa</taxon>
        <taxon>Ecdysozoa</taxon>
        <taxon>Nematoda</taxon>
        <taxon>Chromadorea</taxon>
        <taxon>Rhabditida</taxon>
        <taxon>Rhabditina</taxon>
        <taxon>Rhabditomorpha</taxon>
        <taxon>Strongyloidea</taxon>
        <taxon>Strongylidae</taxon>
        <taxon>Oesophagostomum</taxon>
    </lineage>
</organism>
<dbReference type="EMBL" id="KN609699">
    <property type="protein sequence ID" value="KHJ78515.1"/>
    <property type="molecule type" value="Genomic_DNA"/>
</dbReference>
<sequence>MLFGQQQMCTMFVRASPPHSEIKDAYKIKTIFDKEKAGLTSSQREANQYQTSTLRTRDNLPFDANRLYQVRFRKILRSD</sequence>
<accession>A0A0B1S5K1</accession>
<protein>
    <submittedName>
        <fullName evidence="1">Uncharacterized protein</fullName>
    </submittedName>
</protein>
<dbReference type="AlphaFoldDB" id="A0A0B1S5K1"/>
<dbReference type="Proteomes" id="UP000053660">
    <property type="component" value="Unassembled WGS sequence"/>
</dbReference>
<evidence type="ECO:0000313" key="1">
    <source>
        <dbReference type="EMBL" id="KHJ78515.1"/>
    </source>
</evidence>
<proteinExistence type="predicted"/>